<dbReference type="SUPFAM" id="SSF102114">
    <property type="entry name" value="Radical SAM enzymes"/>
    <property type="match status" value="1"/>
</dbReference>
<evidence type="ECO:0000313" key="8">
    <source>
        <dbReference type="EMBL" id="CAB4133729.1"/>
    </source>
</evidence>
<evidence type="ECO:0000256" key="5">
    <source>
        <dbReference type="ARBA" id="ARBA00023004"/>
    </source>
</evidence>
<dbReference type="SFLD" id="SFLDS00029">
    <property type="entry name" value="Radical_SAM"/>
    <property type="match status" value="1"/>
</dbReference>
<evidence type="ECO:0000256" key="1">
    <source>
        <dbReference type="ARBA" id="ARBA00001966"/>
    </source>
</evidence>
<sequence length="206" mass="24626">MNKIIKIVPTNDWFSISWIIHTKCNYDCMYCPPERHQTESDMLPLEKLQEYWIKLYEKTKHLNKPYKISFTGGEVTINKDFIPFLDWLRYNYGDKIAQMGVTTNGSASVTYYLKLFEYINFISFSTHTEHINEEKFFASANACNQYARKHPNKSFMINIMEEFWATEKIKEYKKRCEEYDIDCSISKIEYSYKTRDIPIFKNGIVL</sequence>
<dbReference type="InterPro" id="IPR007197">
    <property type="entry name" value="rSAM"/>
</dbReference>
<accession>A0A6J5LPU6</accession>
<dbReference type="Pfam" id="PF04055">
    <property type="entry name" value="Radical_SAM"/>
    <property type="match status" value="1"/>
</dbReference>
<evidence type="ECO:0000256" key="3">
    <source>
        <dbReference type="ARBA" id="ARBA00022691"/>
    </source>
</evidence>
<feature type="domain" description="Radical SAM core" evidence="7">
    <location>
        <begin position="19"/>
        <end position="143"/>
    </location>
</feature>
<evidence type="ECO:0000259" key="7">
    <source>
        <dbReference type="Pfam" id="PF04055"/>
    </source>
</evidence>
<organism evidence="8">
    <name type="scientific">uncultured Caudovirales phage</name>
    <dbReference type="NCBI Taxonomy" id="2100421"/>
    <lineage>
        <taxon>Viruses</taxon>
        <taxon>Duplodnaviria</taxon>
        <taxon>Heunggongvirae</taxon>
        <taxon>Uroviricota</taxon>
        <taxon>Caudoviricetes</taxon>
        <taxon>Peduoviridae</taxon>
        <taxon>Maltschvirus</taxon>
        <taxon>Maltschvirus maltsch</taxon>
    </lineage>
</organism>
<evidence type="ECO:0000256" key="6">
    <source>
        <dbReference type="ARBA" id="ARBA00023014"/>
    </source>
</evidence>
<dbReference type="InterPro" id="IPR013785">
    <property type="entry name" value="Aldolase_TIM"/>
</dbReference>
<keyword evidence="3" id="KW-0949">S-adenosyl-L-methionine</keyword>
<gene>
    <name evidence="8" type="ORF">UFOVP257_451</name>
</gene>
<dbReference type="EMBL" id="LR796274">
    <property type="protein sequence ID" value="CAB4133729.1"/>
    <property type="molecule type" value="Genomic_DNA"/>
</dbReference>
<dbReference type="InterPro" id="IPR058240">
    <property type="entry name" value="rSAM_sf"/>
</dbReference>
<keyword evidence="4" id="KW-0479">Metal-binding</keyword>
<evidence type="ECO:0000256" key="2">
    <source>
        <dbReference type="ARBA" id="ARBA00022485"/>
    </source>
</evidence>
<reference evidence="8" key="1">
    <citation type="submission" date="2020-04" db="EMBL/GenBank/DDBJ databases">
        <authorList>
            <person name="Chiriac C."/>
            <person name="Salcher M."/>
            <person name="Ghai R."/>
            <person name="Kavagutti S V."/>
        </authorList>
    </citation>
    <scope>NUCLEOTIDE SEQUENCE</scope>
</reference>
<dbReference type="PANTHER" id="PTHR43787:SF3">
    <property type="entry name" value="ARYLSULFATASE REGULATORY PROTEIN"/>
    <property type="match status" value="1"/>
</dbReference>
<dbReference type="Gene3D" id="3.20.20.70">
    <property type="entry name" value="Aldolase class I"/>
    <property type="match status" value="1"/>
</dbReference>
<keyword evidence="5" id="KW-0408">Iron</keyword>
<keyword evidence="2" id="KW-0004">4Fe-4S</keyword>
<evidence type="ECO:0000256" key="4">
    <source>
        <dbReference type="ARBA" id="ARBA00022723"/>
    </source>
</evidence>
<proteinExistence type="predicted"/>
<dbReference type="PANTHER" id="PTHR43787">
    <property type="entry name" value="FEMO COFACTOR BIOSYNTHESIS PROTEIN NIFB-RELATED"/>
    <property type="match status" value="1"/>
</dbReference>
<dbReference type="GO" id="GO:0046872">
    <property type="term" value="F:metal ion binding"/>
    <property type="evidence" value="ECO:0007669"/>
    <property type="project" value="UniProtKB-KW"/>
</dbReference>
<comment type="cofactor">
    <cofactor evidence="1">
        <name>[4Fe-4S] cluster</name>
        <dbReference type="ChEBI" id="CHEBI:49883"/>
    </cofactor>
</comment>
<dbReference type="GO" id="GO:0003824">
    <property type="term" value="F:catalytic activity"/>
    <property type="evidence" value="ECO:0007669"/>
    <property type="project" value="InterPro"/>
</dbReference>
<keyword evidence="6" id="KW-0411">Iron-sulfur</keyword>
<dbReference type="GO" id="GO:0051539">
    <property type="term" value="F:4 iron, 4 sulfur cluster binding"/>
    <property type="evidence" value="ECO:0007669"/>
    <property type="project" value="UniProtKB-KW"/>
</dbReference>
<name>A0A6J5LPU6_9CAUD</name>
<protein>
    <recommendedName>
        <fullName evidence="7">Radical SAM core domain-containing protein</fullName>
    </recommendedName>
</protein>